<feature type="compositionally biased region" description="Basic and acidic residues" evidence="1">
    <location>
        <begin position="42"/>
        <end position="57"/>
    </location>
</feature>
<dbReference type="Proteomes" id="UP001177744">
    <property type="component" value="Unassembled WGS sequence"/>
</dbReference>
<keyword evidence="3" id="KW-1185">Reference proteome</keyword>
<evidence type="ECO:0000313" key="2">
    <source>
        <dbReference type="EMBL" id="KAK1337440.1"/>
    </source>
</evidence>
<sequence>MLLAPTHILKAAVGHKLHYVTGSSLPGTCAQGSTISIQLLHGLERGRERDRETETSTRQKHRPAASCTPPTRDAPATNAHALDRNRTWDPSVRRPTLYPLSQT</sequence>
<dbReference type="AlphaFoldDB" id="A0AA40LLH8"/>
<comment type="caution">
    <text evidence="2">The sequence shown here is derived from an EMBL/GenBank/DDBJ whole genome shotgun (WGS) entry which is preliminary data.</text>
</comment>
<organism evidence="2 3">
    <name type="scientific">Cnephaeus nilssonii</name>
    <name type="common">Northern bat</name>
    <name type="synonym">Eptesicus nilssonii</name>
    <dbReference type="NCBI Taxonomy" id="3371016"/>
    <lineage>
        <taxon>Eukaryota</taxon>
        <taxon>Metazoa</taxon>
        <taxon>Chordata</taxon>
        <taxon>Craniata</taxon>
        <taxon>Vertebrata</taxon>
        <taxon>Euteleostomi</taxon>
        <taxon>Mammalia</taxon>
        <taxon>Eutheria</taxon>
        <taxon>Laurasiatheria</taxon>
        <taxon>Chiroptera</taxon>
        <taxon>Yangochiroptera</taxon>
        <taxon>Vespertilionidae</taxon>
        <taxon>Cnephaeus</taxon>
    </lineage>
</organism>
<feature type="non-terminal residue" evidence="2">
    <location>
        <position position="103"/>
    </location>
</feature>
<proteinExistence type="predicted"/>
<feature type="region of interest" description="Disordered" evidence="1">
    <location>
        <begin position="41"/>
        <end position="103"/>
    </location>
</feature>
<evidence type="ECO:0000256" key="1">
    <source>
        <dbReference type="SAM" id="MobiDB-lite"/>
    </source>
</evidence>
<name>A0AA40LLH8_CNENI</name>
<protein>
    <submittedName>
        <fullName evidence="2">Uncharacterized protein</fullName>
    </submittedName>
</protein>
<evidence type="ECO:0000313" key="3">
    <source>
        <dbReference type="Proteomes" id="UP001177744"/>
    </source>
</evidence>
<dbReference type="EMBL" id="JAULJE010000011">
    <property type="protein sequence ID" value="KAK1337440.1"/>
    <property type="molecule type" value="Genomic_DNA"/>
</dbReference>
<gene>
    <name evidence="2" type="ORF">QTO34_002067</name>
</gene>
<reference evidence="2" key="1">
    <citation type="submission" date="2023-06" db="EMBL/GenBank/DDBJ databases">
        <title>Reference genome for the Northern bat (Eptesicus nilssonii), a most northern bat species.</title>
        <authorList>
            <person name="Laine V.N."/>
            <person name="Pulliainen A.T."/>
            <person name="Lilley T.M."/>
        </authorList>
    </citation>
    <scope>NUCLEOTIDE SEQUENCE</scope>
    <source>
        <strain evidence="2">BLF_Eptnil</strain>
        <tissue evidence="2">Kidney</tissue>
    </source>
</reference>
<accession>A0AA40LLH8</accession>